<dbReference type="GO" id="GO:0004061">
    <property type="term" value="F:arylformamidase activity"/>
    <property type="evidence" value="ECO:0007669"/>
    <property type="project" value="InterPro"/>
</dbReference>
<comment type="subcellular location">
    <subcellularLocation>
        <location evidence="1">Secreted</location>
        <location evidence="1">Extracellular space</location>
        <location evidence="1">Extracellular matrix</location>
    </subcellularLocation>
</comment>
<evidence type="ECO:0000313" key="5">
    <source>
        <dbReference type="Proteomes" id="UP001489004"/>
    </source>
</evidence>
<accession>A0AAW1PES0</accession>
<reference evidence="4 5" key="1">
    <citation type="journal article" date="2024" name="Nat. Commun.">
        <title>Phylogenomics reveals the evolutionary origins of lichenization in chlorophyte algae.</title>
        <authorList>
            <person name="Puginier C."/>
            <person name="Libourel C."/>
            <person name="Otte J."/>
            <person name="Skaloud P."/>
            <person name="Haon M."/>
            <person name="Grisel S."/>
            <person name="Petersen M."/>
            <person name="Berrin J.G."/>
            <person name="Delaux P.M."/>
            <person name="Dal Grande F."/>
            <person name="Keller J."/>
        </authorList>
    </citation>
    <scope>NUCLEOTIDE SEQUENCE [LARGE SCALE GENOMIC DNA]</scope>
    <source>
        <strain evidence="4 5">SAG 2043</strain>
    </source>
</reference>
<dbReference type="EMBL" id="JALJOR010000014">
    <property type="protein sequence ID" value="KAK9806279.1"/>
    <property type="molecule type" value="Genomic_DNA"/>
</dbReference>
<dbReference type="AlphaFoldDB" id="A0AAW1PES0"/>
<dbReference type="PANTHER" id="PTHR31118:SF12">
    <property type="entry name" value="CYCLASE-LIKE PROTEIN 2"/>
    <property type="match status" value="1"/>
</dbReference>
<dbReference type="InterPro" id="IPR037175">
    <property type="entry name" value="KFase_sf"/>
</dbReference>
<comment type="similarity">
    <text evidence="2">Belongs to the Cyclase 1 superfamily.</text>
</comment>
<protein>
    <recommendedName>
        <fullName evidence="6">Cyclase family protein</fullName>
    </recommendedName>
</protein>
<keyword evidence="3" id="KW-0964">Secreted</keyword>
<dbReference type="Gene3D" id="3.50.30.50">
    <property type="entry name" value="Putative cyclase"/>
    <property type="match status" value="1"/>
</dbReference>
<dbReference type="Pfam" id="PF04199">
    <property type="entry name" value="Cyclase"/>
    <property type="match status" value="1"/>
</dbReference>
<dbReference type="GO" id="GO:0019441">
    <property type="term" value="P:L-tryptophan catabolic process to kynurenine"/>
    <property type="evidence" value="ECO:0007669"/>
    <property type="project" value="InterPro"/>
</dbReference>
<evidence type="ECO:0000313" key="4">
    <source>
        <dbReference type="EMBL" id="KAK9806279.1"/>
    </source>
</evidence>
<evidence type="ECO:0008006" key="6">
    <source>
        <dbReference type="Google" id="ProtNLM"/>
    </source>
</evidence>
<evidence type="ECO:0000256" key="1">
    <source>
        <dbReference type="ARBA" id="ARBA00004498"/>
    </source>
</evidence>
<organism evidence="4 5">
    <name type="scientific">[Myrmecia] bisecta</name>
    <dbReference type="NCBI Taxonomy" id="41462"/>
    <lineage>
        <taxon>Eukaryota</taxon>
        <taxon>Viridiplantae</taxon>
        <taxon>Chlorophyta</taxon>
        <taxon>core chlorophytes</taxon>
        <taxon>Trebouxiophyceae</taxon>
        <taxon>Trebouxiales</taxon>
        <taxon>Trebouxiaceae</taxon>
        <taxon>Myrmecia</taxon>
    </lineage>
</organism>
<dbReference type="Proteomes" id="UP001489004">
    <property type="component" value="Unassembled WGS sequence"/>
</dbReference>
<comment type="caution">
    <text evidence="4">The sequence shown here is derived from an EMBL/GenBank/DDBJ whole genome shotgun (WGS) entry which is preliminary data.</text>
</comment>
<keyword evidence="3" id="KW-0272">Extracellular matrix</keyword>
<proteinExistence type="inferred from homology"/>
<dbReference type="SUPFAM" id="SSF102198">
    <property type="entry name" value="Putative cyclase"/>
    <property type="match status" value="1"/>
</dbReference>
<dbReference type="PANTHER" id="PTHR31118">
    <property type="entry name" value="CYCLASE-LIKE PROTEIN 2"/>
    <property type="match status" value="1"/>
</dbReference>
<dbReference type="InterPro" id="IPR007325">
    <property type="entry name" value="KFase/CYL"/>
</dbReference>
<evidence type="ECO:0000256" key="3">
    <source>
        <dbReference type="ARBA" id="ARBA00022530"/>
    </source>
</evidence>
<name>A0AAW1PES0_9CHLO</name>
<gene>
    <name evidence="4" type="ORF">WJX72_008411</name>
</gene>
<evidence type="ECO:0000256" key="2">
    <source>
        <dbReference type="ARBA" id="ARBA00007865"/>
    </source>
</evidence>
<sequence>MPAFERELFFSTAEGDDANLSIIKLSAHTGTHVDAPGHFLHDAYQTGIGVESLSLDMLNGLALLVEIPPDTNITADALQALHIPEGTRRLLFKTTSSERDLLFKPAFDPSYTAMDKEGAEWLVGHTDVQLVGIDYVSIAVFEDQTGPHRVLLGEGIIPVEGLYFKGVEPGFYNLHCLPLKLIASDGAPARCVLTTL</sequence>
<keyword evidence="5" id="KW-1185">Reference proteome</keyword>